<gene>
    <name evidence="1" type="ORF">Pint_12095</name>
</gene>
<proteinExistence type="predicted"/>
<sequence>MWASMFSYPPQPIFVKPRSNRTNCTSFNLRASLSDYPLASRIMVRRTVISLPFLIDILFVGCTADLSFSTRESRLQREFSNFGEIAEVKLVKDELTKKSKGYAFIQCTSQDDALLALENIDCKSFDGRLIYVDIAKPGKEAFREYPKTSGPPKKQQLPKQDEVADCWY</sequence>
<comment type="caution">
    <text evidence="1">The sequence shown here is derived from an EMBL/GenBank/DDBJ whole genome shotgun (WGS) entry which is preliminary data.</text>
</comment>
<organism evidence="1 2">
    <name type="scientific">Pistacia integerrima</name>
    <dbReference type="NCBI Taxonomy" id="434235"/>
    <lineage>
        <taxon>Eukaryota</taxon>
        <taxon>Viridiplantae</taxon>
        <taxon>Streptophyta</taxon>
        <taxon>Embryophyta</taxon>
        <taxon>Tracheophyta</taxon>
        <taxon>Spermatophyta</taxon>
        <taxon>Magnoliopsida</taxon>
        <taxon>eudicotyledons</taxon>
        <taxon>Gunneridae</taxon>
        <taxon>Pentapetalae</taxon>
        <taxon>rosids</taxon>
        <taxon>malvids</taxon>
        <taxon>Sapindales</taxon>
        <taxon>Anacardiaceae</taxon>
        <taxon>Pistacia</taxon>
    </lineage>
</organism>
<evidence type="ECO:0000313" key="2">
    <source>
        <dbReference type="Proteomes" id="UP001163603"/>
    </source>
</evidence>
<protein>
    <submittedName>
        <fullName evidence="1">Uncharacterized protein</fullName>
    </submittedName>
</protein>
<accession>A0ACC0XHX6</accession>
<reference evidence="2" key="1">
    <citation type="journal article" date="2023" name="G3 (Bethesda)">
        <title>Genome assembly and association tests identify interacting loci associated with vigor, precocity, and sex in interspecific pistachio rootstocks.</title>
        <authorList>
            <person name="Palmer W."/>
            <person name="Jacygrad E."/>
            <person name="Sagayaradj S."/>
            <person name="Cavanaugh K."/>
            <person name="Han R."/>
            <person name="Bertier L."/>
            <person name="Beede B."/>
            <person name="Kafkas S."/>
            <person name="Golino D."/>
            <person name="Preece J."/>
            <person name="Michelmore R."/>
        </authorList>
    </citation>
    <scope>NUCLEOTIDE SEQUENCE [LARGE SCALE GENOMIC DNA]</scope>
</reference>
<evidence type="ECO:0000313" key="1">
    <source>
        <dbReference type="EMBL" id="KAJ0017189.1"/>
    </source>
</evidence>
<dbReference type="EMBL" id="CM047747">
    <property type="protein sequence ID" value="KAJ0017189.1"/>
    <property type="molecule type" value="Genomic_DNA"/>
</dbReference>
<keyword evidence="2" id="KW-1185">Reference proteome</keyword>
<name>A0ACC0XHX6_9ROSI</name>
<dbReference type="Proteomes" id="UP001163603">
    <property type="component" value="Chromosome 12"/>
</dbReference>